<organism evidence="1">
    <name type="scientific">Heliothis virescens</name>
    <name type="common">Tobacco budworm moth</name>
    <dbReference type="NCBI Taxonomy" id="7102"/>
    <lineage>
        <taxon>Eukaryota</taxon>
        <taxon>Metazoa</taxon>
        <taxon>Ecdysozoa</taxon>
        <taxon>Arthropoda</taxon>
        <taxon>Hexapoda</taxon>
        <taxon>Insecta</taxon>
        <taxon>Pterygota</taxon>
        <taxon>Neoptera</taxon>
        <taxon>Endopterygota</taxon>
        <taxon>Lepidoptera</taxon>
        <taxon>Glossata</taxon>
        <taxon>Ditrysia</taxon>
        <taxon>Noctuoidea</taxon>
        <taxon>Noctuidae</taxon>
        <taxon>Heliothinae</taxon>
        <taxon>Heliothis</taxon>
    </lineage>
</organism>
<dbReference type="EMBL" id="NWSH01000199">
    <property type="protein sequence ID" value="PCG78474.1"/>
    <property type="molecule type" value="Genomic_DNA"/>
</dbReference>
<accession>A0A2A4K3K5</accession>
<comment type="caution">
    <text evidence="1">The sequence shown here is derived from an EMBL/GenBank/DDBJ whole genome shotgun (WGS) entry which is preliminary data.</text>
</comment>
<sequence>MRLRMFYRHLVQAAVQQWEWQLACSARLERREQEAPSAHAPAAGEDAHTLELAHLGVTRLHTPQLCRAPAPHPSAATTDRFQPPEQISLSYCYKEAHQSTMLKLNWLTRANRSLR</sequence>
<evidence type="ECO:0000313" key="1">
    <source>
        <dbReference type="EMBL" id="PCG78474.1"/>
    </source>
</evidence>
<reference evidence="1" key="1">
    <citation type="submission" date="2017-09" db="EMBL/GenBank/DDBJ databases">
        <title>Contemporary evolution of a Lepidopteran species, Heliothis virescens, in response to modern agricultural practices.</title>
        <authorList>
            <person name="Fritz M.L."/>
            <person name="Deyonke A.M."/>
            <person name="Papanicolaou A."/>
            <person name="Micinski S."/>
            <person name="Westbrook J."/>
            <person name="Gould F."/>
        </authorList>
    </citation>
    <scope>NUCLEOTIDE SEQUENCE [LARGE SCALE GENOMIC DNA]</scope>
    <source>
        <strain evidence="1">HvINT-</strain>
        <tissue evidence="1">Whole body</tissue>
    </source>
</reference>
<protein>
    <submittedName>
        <fullName evidence="1">Uncharacterized protein</fullName>
    </submittedName>
</protein>
<name>A0A2A4K3K5_HELVI</name>
<dbReference type="AlphaFoldDB" id="A0A2A4K3K5"/>
<gene>
    <name evidence="1" type="ORF">B5V51_4007</name>
</gene>
<proteinExistence type="predicted"/>